<keyword evidence="2" id="KW-1185">Reference proteome</keyword>
<evidence type="ECO:0000313" key="2">
    <source>
        <dbReference type="Proteomes" id="UP000009022"/>
    </source>
</evidence>
<dbReference type="HOGENOM" id="CLU_1196231_0_0_1"/>
<dbReference type="OrthoDB" id="193920at2759"/>
<dbReference type="EMBL" id="DS985252">
    <property type="protein sequence ID" value="EDV21580.1"/>
    <property type="molecule type" value="Genomic_DNA"/>
</dbReference>
<dbReference type="GO" id="GO:0000278">
    <property type="term" value="P:mitotic cell cycle"/>
    <property type="evidence" value="ECO:0000318"/>
    <property type="project" value="GO_Central"/>
</dbReference>
<dbReference type="GO" id="GO:0007059">
    <property type="term" value="P:chromosome segregation"/>
    <property type="evidence" value="ECO:0000318"/>
    <property type="project" value="GO_Central"/>
</dbReference>
<dbReference type="GO" id="GO:0051301">
    <property type="term" value="P:cell division"/>
    <property type="evidence" value="ECO:0007669"/>
    <property type="project" value="InterPro"/>
</dbReference>
<dbReference type="Pfam" id="PF11362">
    <property type="entry name" value="DUF3161"/>
    <property type="match status" value="1"/>
</dbReference>
<protein>
    <submittedName>
        <fullName evidence="1">Uncharacterized protein</fullName>
    </submittedName>
</protein>
<dbReference type="STRING" id="10228.B3S689"/>
<dbReference type="InParanoid" id="B3S689"/>
<dbReference type="CTD" id="6756941"/>
<dbReference type="Proteomes" id="UP000009022">
    <property type="component" value="Unassembled WGS sequence"/>
</dbReference>
<dbReference type="PANTHER" id="PTHR32017">
    <property type="entry name" value="SPINDLE AND KINETOCHORE-ASSOCIATED PROTEIN 2"/>
    <property type="match status" value="1"/>
</dbReference>
<dbReference type="KEGG" id="tad:TRIADDRAFT_59719"/>
<reference evidence="1 2" key="1">
    <citation type="journal article" date="2008" name="Nature">
        <title>The Trichoplax genome and the nature of placozoans.</title>
        <authorList>
            <person name="Srivastava M."/>
            <person name="Begovic E."/>
            <person name="Chapman J."/>
            <person name="Putnam N.H."/>
            <person name="Hellsten U."/>
            <person name="Kawashima T."/>
            <person name="Kuo A."/>
            <person name="Mitros T."/>
            <person name="Salamov A."/>
            <person name="Carpenter M.L."/>
            <person name="Signorovitch A.Y."/>
            <person name="Moreno M.A."/>
            <person name="Kamm K."/>
            <person name="Grimwood J."/>
            <person name="Schmutz J."/>
            <person name="Shapiro H."/>
            <person name="Grigoriev I.V."/>
            <person name="Buss L.W."/>
            <person name="Schierwater B."/>
            <person name="Dellaporta S.L."/>
            <person name="Rokhsar D.S."/>
        </authorList>
    </citation>
    <scope>NUCLEOTIDE SEQUENCE [LARGE SCALE GENOMIC DNA]</scope>
    <source>
        <strain evidence="1 2">Grell-BS-1999</strain>
    </source>
</reference>
<name>B3S689_TRIAD</name>
<evidence type="ECO:0000313" key="1">
    <source>
        <dbReference type="EMBL" id="EDV21580.1"/>
    </source>
</evidence>
<sequence>MDKIVENFQELITSYDERLKQISKRKENQFFIAYGPSNDSLLLYRQLQRLEDQRKLFTSLFEDYKQLKEEQGRATDSHDECHNIFQIFAERLAALSDETSSKAREIIQRFCRQTVTESATKKNALINEIDNKCKEKCKRSKKLFVAVSQEEFLSVSPLVRGRLKVDEINKVYRVIFDHLSKCKPSSASLTVKEIESLGLRVSGATGAAKLKVLRALKIVTFNNHGPVKLVTG</sequence>
<dbReference type="GO" id="GO:0008017">
    <property type="term" value="F:microtubule binding"/>
    <property type="evidence" value="ECO:0000318"/>
    <property type="project" value="GO_Central"/>
</dbReference>
<accession>B3S689</accession>
<dbReference type="InterPro" id="IPR026762">
    <property type="entry name" value="Ska2"/>
</dbReference>
<dbReference type="RefSeq" id="XP_002115728.1">
    <property type="nucleotide sequence ID" value="XM_002115692.1"/>
</dbReference>
<proteinExistence type="predicted"/>
<dbReference type="GO" id="GO:0000940">
    <property type="term" value="C:outer kinetochore"/>
    <property type="evidence" value="ECO:0000318"/>
    <property type="project" value="GO_Central"/>
</dbReference>
<organism evidence="1 2">
    <name type="scientific">Trichoplax adhaerens</name>
    <name type="common">Trichoplax reptans</name>
    <dbReference type="NCBI Taxonomy" id="10228"/>
    <lineage>
        <taxon>Eukaryota</taxon>
        <taxon>Metazoa</taxon>
        <taxon>Placozoa</taxon>
        <taxon>Uniplacotomia</taxon>
        <taxon>Trichoplacea</taxon>
        <taxon>Trichoplacidae</taxon>
        <taxon>Trichoplax</taxon>
    </lineage>
</organism>
<gene>
    <name evidence="1" type="ORF">TRIADDRAFT_59719</name>
</gene>
<dbReference type="GeneID" id="6756941"/>
<dbReference type="GO" id="GO:0005876">
    <property type="term" value="C:spindle microtubule"/>
    <property type="evidence" value="ECO:0000318"/>
    <property type="project" value="GO_Central"/>
</dbReference>
<dbReference type="PANTHER" id="PTHR32017:SF3">
    <property type="entry name" value="SPINDLE AND KINETOCHORE-ASSOCIATED PROTEIN 2"/>
    <property type="match status" value="1"/>
</dbReference>
<dbReference type="AlphaFoldDB" id="B3S689"/>